<evidence type="ECO:0000259" key="11">
    <source>
        <dbReference type="PROSITE" id="PS52019"/>
    </source>
</evidence>
<dbReference type="SUPFAM" id="SSF48264">
    <property type="entry name" value="Cytochrome P450"/>
    <property type="match status" value="1"/>
</dbReference>
<dbReference type="PROSITE" id="PS50075">
    <property type="entry name" value="CARRIER"/>
    <property type="match status" value="1"/>
</dbReference>
<dbReference type="InterPro" id="IPR032821">
    <property type="entry name" value="PKS_assoc"/>
</dbReference>
<dbReference type="Gene3D" id="3.30.70.3290">
    <property type="match status" value="1"/>
</dbReference>
<keyword evidence="1" id="KW-0596">Phosphopantetheine</keyword>
<reference evidence="12 13" key="1">
    <citation type="submission" date="2024-02" db="EMBL/GenBank/DDBJ databases">
        <title>De novo assembly and annotation of 12 fungi associated with fruit tree decline syndrome in Ontario, Canada.</title>
        <authorList>
            <person name="Sulman M."/>
            <person name="Ellouze W."/>
            <person name="Ilyukhin E."/>
        </authorList>
    </citation>
    <scope>NUCLEOTIDE SEQUENCE [LARGE SCALE GENOMIC DNA]</scope>
    <source>
        <strain evidence="12 13">M42-189</strain>
    </source>
</reference>
<dbReference type="Gene3D" id="3.40.50.720">
    <property type="entry name" value="NAD(P)-binding Rossmann-like Domain"/>
    <property type="match status" value="1"/>
</dbReference>
<name>A0ABR3RE31_9PLEO</name>
<dbReference type="InterPro" id="IPR036396">
    <property type="entry name" value="Cyt_P450_sf"/>
</dbReference>
<dbReference type="InterPro" id="IPR020806">
    <property type="entry name" value="PKS_PP-bd"/>
</dbReference>
<dbReference type="EC" id="2.3.1.165" evidence="5"/>
<feature type="domain" description="Ketosynthase family 3 (KS3)" evidence="10">
    <location>
        <begin position="35"/>
        <end position="460"/>
    </location>
</feature>
<dbReference type="PROSITE" id="PS00606">
    <property type="entry name" value="KS3_1"/>
    <property type="match status" value="1"/>
</dbReference>
<gene>
    <name evidence="12" type="ORF">SLS60_006115</name>
</gene>
<dbReference type="Pfam" id="PF02801">
    <property type="entry name" value="Ketoacyl-synt_C"/>
    <property type="match status" value="1"/>
</dbReference>
<dbReference type="InterPro" id="IPR049900">
    <property type="entry name" value="PKS_mFAS_DH"/>
</dbReference>
<keyword evidence="8" id="KW-0472">Membrane</keyword>
<feature type="compositionally biased region" description="Basic and acidic residues" evidence="7">
    <location>
        <begin position="24"/>
        <end position="33"/>
    </location>
</feature>
<keyword evidence="8" id="KW-1133">Transmembrane helix</keyword>
<dbReference type="InterPro" id="IPR042104">
    <property type="entry name" value="PKS_dehydratase_sf"/>
</dbReference>
<dbReference type="Gene3D" id="3.40.366.10">
    <property type="entry name" value="Malonyl-Coenzyme A Acyl Carrier Protein, domain 2"/>
    <property type="match status" value="1"/>
</dbReference>
<dbReference type="Gene3D" id="1.10.1200.10">
    <property type="entry name" value="ACP-like"/>
    <property type="match status" value="1"/>
</dbReference>
<dbReference type="PROSITE" id="PS00012">
    <property type="entry name" value="PHOSPHOPANTETHEINE"/>
    <property type="match status" value="1"/>
</dbReference>
<evidence type="ECO:0000256" key="5">
    <source>
        <dbReference type="ARBA" id="ARBA00038879"/>
    </source>
</evidence>
<dbReference type="Gene3D" id="1.10.630.10">
    <property type="entry name" value="Cytochrome P450"/>
    <property type="match status" value="1"/>
</dbReference>
<dbReference type="InterPro" id="IPR013968">
    <property type="entry name" value="PKS_KR"/>
</dbReference>
<dbReference type="Pfam" id="PF00109">
    <property type="entry name" value="ketoacyl-synt"/>
    <property type="match status" value="1"/>
</dbReference>
<dbReference type="SMART" id="SM01294">
    <property type="entry name" value="PKS_PP_betabranch"/>
    <property type="match status" value="1"/>
</dbReference>
<evidence type="ECO:0000256" key="6">
    <source>
        <dbReference type="PROSITE-ProRule" id="PRU01363"/>
    </source>
</evidence>
<dbReference type="PANTHER" id="PTHR43775:SF22">
    <property type="entry name" value="SYNTHASE, PUTATIVE (JCVI)-RELATED"/>
    <property type="match status" value="1"/>
</dbReference>
<dbReference type="CDD" id="cd00833">
    <property type="entry name" value="PKS"/>
    <property type="match status" value="1"/>
</dbReference>
<dbReference type="Gene3D" id="3.40.47.10">
    <property type="match status" value="1"/>
</dbReference>
<accession>A0ABR3RE31</accession>
<dbReference type="InterPro" id="IPR049552">
    <property type="entry name" value="PKS_DH_N"/>
</dbReference>
<dbReference type="PRINTS" id="PR00463">
    <property type="entry name" value="EP450I"/>
</dbReference>
<dbReference type="SMART" id="SM00822">
    <property type="entry name" value="PKS_KR"/>
    <property type="match status" value="1"/>
</dbReference>
<feature type="domain" description="Carrier" evidence="9">
    <location>
        <begin position="1711"/>
        <end position="1784"/>
    </location>
</feature>
<dbReference type="SUPFAM" id="SSF53901">
    <property type="entry name" value="Thiolase-like"/>
    <property type="match status" value="1"/>
</dbReference>
<dbReference type="SUPFAM" id="SSF52151">
    <property type="entry name" value="FabD/lysophospholipase-like"/>
    <property type="match status" value="1"/>
</dbReference>
<dbReference type="EMBL" id="JAKJXO020000007">
    <property type="protein sequence ID" value="KAL1602695.1"/>
    <property type="molecule type" value="Genomic_DNA"/>
</dbReference>
<dbReference type="InterPro" id="IPR036736">
    <property type="entry name" value="ACP-like_sf"/>
</dbReference>
<feature type="transmembrane region" description="Helical" evidence="8">
    <location>
        <begin position="1787"/>
        <end position="1809"/>
    </location>
</feature>
<dbReference type="InterPro" id="IPR016035">
    <property type="entry name" value="Acyl_Trfase/lysoPLipase"/>
</dbReference>
<evidence type="ECO:0000256" key="2">
    <source>
        <dbReference type="ARBA" id="ARBA00022553"/>
    </source>
</evidence>
<dbReference type="Proteomes" id="UP001521785">
    <property type="component" value="Unassembled WGS sequence"/>
</dbReference>
<protein>
    <recommendedName>
        <fullName evidence="5">6-methylsalicylic acid synthase</fullName>
        <ecNumber evidence="5">2.3.1.165</ecNumber>
    </recommendedName>
</protein>
<evidence type="ECO:0000259" key="9">
    <source>
        <dbReference type="PROSITE" id="PS50075"/>
    </source>
</evidence>
<evidence type="ECO:0000256" key="7">
    <source>
        <dbReference type="SAM" id="MobiDB-lite"/>
    </source>
</evidence>
<proteinExistence type="predicted"/>
<keyword evidence="8" id="KW-0812">Transmembrane</keyword>
<dbReference type="InterPro" id="IPR014043">
    <property type="entry name" value="Acyl_transferase_dom"/>
</dbReference>
<evidence type="ECO:0000256" key="1">
    <source>
        <dbReference type="ARBA" id="ARBA00022450"/>
    </source>
</evidence>
<dbReference type="CDD" id="cd11065">
    <property type="entry name" value="CYP64-like"/>
    <property type="match status" value="1"/>
</dbReference>
<dbReference type="Pfam" id="PF00067">
    <property type="entry name" value="p450"/>
    <property type="match status" value="1"/>
</dbReference>
<evidence type="ECO:0000256" key="3">
    <source>
        <dbReference type="ARBA" id="ARBA00022679"/>
    </source>
</evidence>
<dbReference type="InterPro" id="IPR014030">
    <property type="entry name" value="Ketoacyl_synth_N"/>
</dbReference>
<dbReference type="InterPro" id="IPR009081">
    <property type="entry name" value="PP-bd_ACP"/>
</dbReference>
<keyword evidence="3" id="KW-0808">Transferase</keyword>
<evidence type="ECO:0000256" key="8">
    <source>
        <dbReference type="SAM" id="Phobius"/>
    </source>
</evidence>
<dbReference type="Gene3D" id="3.10.129.110">
    <property type="entry name" value="Polyketide synthase dehydratase"/>
    <property type="match status" value="1"/>
</dbReference>
<dbReference type="Pfam" id="PF00698">
    <property type="entry name" value="Acyl_transf_1"/>
    <property type="match status" value="1"/>
</dbReference>
<keyword evidence="2" id="KW-0597">Phosphoprotein</keyword>
<dbReference type="InterPro" id="IPR014031">
    <property type="entry name" value="Ketoacyl_synth_C"/>
</dbReference>
<feature type="region of interest" description="C-terminal hotdog fold" evidence="6">
    <location>
        <begin position="1072"/>
        <end position="1217"/>
    </location>
</feature>
<dbReference type="InterPro" id="IPR016039">
    <property type="entry name" value="Thiolase-like"/>
</dbReference>
<evidence type="ECO:0000313" key="13">
    <source>
        <dbReference type="Proteomes" id="UP001521785"/>
    </source>
</evidence>
<dbReference type="PROSITE" id="PS52019">
    <property type="entry name" value="PKS_MFAS_DH"/>
    <property type="match status" value="1"/>
</dbReference>
<dbReference type="SUPFAM" id="SSF51735">
    <property type="entry name" value="NAD(P)-binding Rossmann-fold domains"/>
    <property type="match status" value="2"/>
</dbReference>
<dbReference type="SUPFAM" id="SSF55048">
    <property type="entry name" value="Probable ACP-binding domain of malonyl-CoA ACP transacylase"/>
    <property type="match status" value="1"/>
</dbReference>
<dbReference type="InterPro" id="IPR001128">
    <property type="entry name" value="Cyt_P450"/>
</dbReference>
<dbReference type="Pfam" id="PF16197">
    <property type="entry name" value="KAsynt_C_assoc"/>
    <property type="match status" value="1"/>
</dbReference>
<feature type="region of interest" description="Disordered" evidence="7">
    <location>
        <begin position="1"/>
        <end position="33"/>
    </location>
</feature>
<dbReference type="SMART" id="SM00825">
    <property type="entry name" value="PKS_KS"/>
    <property type="match status" value="1"/>
</dbReference>
<dbReference type="CDD" id="cd05274">
    <property type="entry name" value="KR_FAS_SDR_x"/>
    <property type="match status" value="1"/>
</dbReference>
<dbReference type="InterPro" id="IPR057326">
    <property type="entry name" value="KR_dom"/>
</dbReference>
<dbReference type="PROSITE" id="PS52004">
    <property type="entry name" value="KS3_2"/>
    <property type="match status" value="1"/>
</dbReference>
<dbReference type="SUPFAM" id="SSF47336">
    <property type="entry name" value="ACP-like"/>
    <property type="match status" value="1"/>
</dbReference>
<dbReference type="Pfam" id="PF21089">
    <property type="entry name" value="PKS_DH_N"/>
    <property type="match status" value="1"/>
</dbReference>
<feature type="domain" description="PKS/mFAS DH" evidence="11">
    <location>
        <begin position="939"/>
        <end position="1217"/>
    </location>
</feature>
<comment type="caution">
    <text evidence="12">The sequence shown here is derived from an EMBL/GenBank/DDBJ whole genome shotgun (WGS) entry which is preliminary data.</text>
</comment>
<dbReference type="SMART" id="SM00827">
    <property type="entry name" value="PKS_AT"/>
    <property type="match status" value="1"/>
</dbReference>
<sequence>MASDHSSSDEGTASASPFVGTPPDADRSDDNGKEHKDIAVVGYACRVAGDNNSGSQLWDFLMKKGDACGEMPAERWQSWRDRQDMADKLDQTTSKGYFINDIKGFDAQFFGISGREAVQMDPQQRISLEVACEALEHAGISLQSLAGSDTAVIMGVNSDDYSRLIMEDFQNLDAYMGIGTAYCGIPNRISHALDLAGPTYAVDGACASSLVAIHQARRSLLAGETSLAIAGGVNAHISPYLTRVLDIAGAVSPEGRCRSFDDSASGYGRGEGAGIVVLKRLSDAVRDDDRVLAVLKGSAVGSDGKTLGIMAPNQLAQEQVARDALKEARLPASAVEYIEAHATSTPVGDKTECAAMASVYGSARMSSSPNCFIGSIKPNIGHLEAGAGVMGFIKAVMTVEKGIIPPQANLENLSTKIDWKAARIQPATEPTPWTTTRRRRTAAVASYGYGGTVAHAIIQEAPKYSSFRELMASKLPSDQPTMLLLSAPHDERIRKQASTLAKWLQKQPSELDMNSVAWTLAVKRSQHRRRAAIVAESKTQAIELLSSVAQGAKHPQIIHQEKGLVKAPDASKKEGAVWVFSGHGAQWKGMGRVLLETDRAFIDVVKRLEPIVQEEMDFSITEALLAGDCDETAKAQVLTYVMHIGIATVLREKGARPSACLGHSLGELAAAVVAGALTATEGAIICCRRAVLYRQVAGAGAMALVNLPASEVEKELKRGEDVVVAIYPSPESTVIAGTIEGIEGVTARWHAKGIKAKKVKTDVAFHSPILEQLVDPLRAALGEFLHPKEPQIAIYSTSLDDPRANHAREADYWIGNMVKPVQLTRAIEAATCDGFRLFVEVSAHPIIAHSIQETLDAGEVADAAIIPTGMRNQDEGKTVLLALAKLHCAGDTVAFSEGLPGWWNHSVPGTAWQHQPFWPKIEKPKQPVGQNRSVDVKGHKLLGAKTSVNGTNMTLWQAYLHAGAKPFPGLHPLHGSEIVPAAVLLNTFLSLAHTKSLRNVGLRTPVVVEPPREVQVLLDDGKMSVSSRLAASGDEENSHSWLTNTVSSVGPAAAESKLGQKIDLASIRERLPETLASSFSIDYLANVGVSDMGFPWQVTEHLRNEEEFLAMVDADPQTKGTSPHWGGQSWASVLDAMTSVSSTIFWKQPLLRMPTSIDSLSLLPGAVVPRISYIHVRRRTQDEDEFAADMLVCDEQGTVLVDVENLAFAGIEGNPDSIKSHDGLVHRIAWPPVQLAEERRQFDEVVFLAPESATKTVEAWSMDLSRQGVRSRFEGDPNAVAISVCPASVVVVVAETTQDMDNVAAVSLRNCERLATSVQQLWKARTATTLFCVTEAAYGGSDAAALSQSALIGLARIVHSEHPELFGGLIDTERAADSFPLQALKYVRGVDVTRIEDGVARNARLRPLLESSLHKLPSSETTGELAQSHGIGTASNGPLRLVPHHATYLITGGLGALGIETARWMVEKGATHIVLASRRGANAAAVRSIVKLQKRGASIHVVAVDIGAADAQEQLQQALDRLSLPPVKGLVHAAGMLANETVAELTTGALSAVANPKVAGALNLHKLYPPGTLDFAVWYSSCGQLLGFPGQASYAAANAFLDSLAAHRRQMGDACSVSIQFSSWRGLGMSTSTRYIDAELEARGITDVTRAEALFALELLLRADIDHAAVLRARPLESGDPLPHPILRDCVSYVAAPISLSAVSSDTAAPKSLKERITECVATVLSLSVDSIDEHTALVELGVDSIMTVGLRRHLQKLGLNVGPTLLWNCPTVAHLVAHFQAEDQTMALAGFFLVLAFSALLSLLIPIGRRSKSLPPGMQFTEWARTYGGIFSLKLGPATAVVITDRRLVKELLDKKGNIYSARPQSYVANDLITGGDHLLVMQNGPKWRLFRKLVQNHFNEARCQQEHVALVEAEAVQMMHDIMVAPEGLMLHPKRFSNSIIMSLVFGIRTPSVRTKHMLQLYDVMEKWSAVMETGATPPVDIFGFLKWVPESMFGNWKKRSLDVNKMMVALYASMVERVRKRREAGHRTASLLDGVLDAMAAPGSGSGSEGLSLNENETNFLGGVLMEGGSDTSASILLAFLQAMIKYPHVQQHAQAEIDALLGANSTAIQRSPRWEDYAQLPYVAQIVKETMRWRPVTPLGFPHATNADDVVDGYTIPKGTTVLLNVWGLHHESVGGPEPLSPFAFDPGRFAGRTAPASTFAASKDYEARDHYGYGAGRRLCPGIHLAERNLFVGMAKLLWAFSLEEKPGAESVDVDPTTGEDSGGK</sequence>
<evidence type="ECO:0000313" key="12">
    <source>
        <dbReference type="EMBL" id="KAL1602695.1"/>
    </source>
</evidence>
<evidence type="ECO:0000259" key="10">
    <source>
        <dbReference type="PROSITE" id="PS52004"/>
    </source>
</evidence>
<dbReference type="Pfam" id="PF00550">
    <property type="entry name" value="PP-binding"/>
    <property type="match status" value="1"/>
</dbReference>
<organism evidence="12 13">
    <name type="scientific">Paraconiothyrium brasiliense</name>
    <dbReference type="NCBI Taxonomy" id="300254"/>
    <lineage>
        <taxon>Eukaryota</taxon>
        <taxon>Fungi</taxon>
        <taxon>Dikarya</taxon>
        <taxon>Ascomycota</taxon>
        <taxon>Pezizomycotina</taxon>
        <taxon>Dothideomycetes</taxon>
        <taxon>Pleosporomycetidae</taxon>
        <taxon>Pleosporales</taxon>
        <taxon>Massarineae</taxon>
        <taxon>Didymosphaeriaceae</taxon>
        <taxon>Paraconiothyrium</taxon>
    </lineage>
</organism>
<dbReference type="InterPro" id="IPR002401">
    <property type="entry name" value="Cyt_P450_E_grp-I"/>
</dbReference>
<dbReference type="InterPro" id="IPR001227">
    <property type="entry name" value="Ac_transferase_dom_sf"/>
</dbReference>
<dbReference type="InterPro" id="IPR016036">
    <property type="entry name" value="Malonyl_transacylase_ACP-bd"/>
</dbReference>
<dbReference type="InterPro" id="IPR006162">
    <property type="entry name" value="Ppantetheine_attach_site"/>
</dbReference>
<dbReference type="InterPro" id="IPR050091">
    <property type="entry name" value="PKS_NRPS_Biosynth_Enz"/>
</dbReference>
<keyword evidence="4" id="KW-0511">Multifunctional enzyme</keyword>
<evidence type="ECO:0000256" key="4">
    <source>
        <dbReference type="ARBA" id="ARBA00023268"/>
    </source>
</evidence>
<dbReference type="SMART" id="SM00823">
    <property type="entry name" value="PKS_PP"/>
    <property type="match status" value="1"/>
</dbReference>
<feature type="region of interest" description="N-terminal hotdog fold" evidence="6">
    <location>
        <begin position="939"/>
        <end position="1056"/>
    </location>
</feature>
<dbReference type="Pfam" id="PF08659">
    <property type="entry name" value="KR"/>
    <property type="match status" value="1"/>
</dbReference>
<keyword evidence="13" id="KW-1185">Reference proteome</keyword>
<dbReference type="InterPro" id="IPR020841">
    <property type="entry name" value="PKS_Beta-ketoAc_synthase_dom"/>
</dbReference>
<dbReference type="InterPro" id="IPR036291">
    <property type="entry name" value="NAD(P)-bd_dom_sf"/>
</dbReference>
<comment type="caution">
    <text evidence="6">Lacks conserved residue(s) required for the propagation of feature annotation.</text>
</comment>
<dbReference type="PANTHER" id="PTHR43775">
    <property type="entry name" value="FATTY ACID SYNTHASE"/>
    <property type="match status" value="1"/>
</dbReference>
<dbReference type="InterPro" id="IPR018201">
    <property type="entry name" value="Ketoacyl_synth_AS"/>
</dbReference>